<evidence type="ECO:0000313" key="3">
    <source>
        <dbReference type="Proteomes" id="UP000287651"/>
    </source>
</evidence>
<dbReference type="AlphaFoldDB" id="A0A426ZET4"/>
<keyword evidence="1" id="KW-1133">Transmembrane helix</keyword>
<evidence type="ECO:0000313" key="2">
    <source>
        <dbReference type="EMBL" id="RRT62497.1"/>
    </source>
</evidence>
<sequence>DRLLVAHSRPFLRLERDESAVALRVPISPLLSLPWSYSDALESAAEMTDSAFLRLLFSVAIWCIAYAVVVVQMSIRLLNFSRSSLN</sequence>
<reference evidence="2 3" key="1">
    <citation type="journal article" date="2014" name="Agronomy (Basel)">
        <title>A Draft Genome Sequence for Ensete ventricosum, the Drought-Tolerant Tree Against Hunger.</title>
        <authorList>
            <person name="Harrison J."/>
            <person name="Moore K.A."/>
            <person name="Paszkiewicz K."/>
            <person name="Jones T."/>
            <person name="Grant M."/>
            <person name="Ambacheew D."/>
            <person name="Muzemil S."/>
            <person name="Studholme D.J."/>
        </authorList>
    </citation>
    <scope>NUCLEOTIDE SEQUENCE [LARGE SCALE GENOMIC DNA]</scope>
</reference>
<feature type="transmembrane region" description="Helical" evidence="1">
    <location>
        <begin position="57"/>
        <end position="78"/>
    </location>
</feature>
<keyword evidence="1" id="KW-0472">Membrane</keyword>
<dbReference type="Proteomes" id="UP000287651">
    <property type="component" value="Unassembled WGS sequence"/>
</dbReference>
<organism evidence="2 3">
    <name type="scientific">Ensete ventricosum</name>
    <name type="common">Abyssinian banana</name>
    <name type="synonym">Musa ensete</name>
    <dbReference type="NCBI Taxonomy" id="4639"/>
    <lineage>
        <taxon>Eukaryota</taxon>
        <taxon>Viridiplantae</taxon>
        <taxon>Streptophyta</taxon>
        <taxon>Embryophyta</taxon>
        <taxon>Tracheophyta</taxon>
        <taxon>Spermatophyta</taxon>
        <taxon>Magnoliopsida</taxon>
        <taxon>Liliopsida</taxon>
        <taxon>Zingiberales</taxon>
        <taxon>Musaceae</taxon>
        <taxon>Ensete</taxon>
    </lineage>
</organism>
<accession>A0A426ZET4</accession>
<gene>
    <name evidence="2" type="ORF">B296_00001004</name>
</gene>
<comment type="caution">
    <text evidence="2">The sequence shown here is derived from an EMBL/GenBank/DDBJ whole genome shotgun (WGS) entry which is preliminary data.</text>
</comment>
<name>A0A426ZET4_ENSVE</name>
<feature type="non-terminal residue" evidence="2">
    <location>
        <position position="1"/>
    </location>
</feature>
<evidence type="ECO:0000256" key="1">
    <source>
        <dbReference type="SAM" id="Phobius"/>
    </source>
</evidence>
<proteinExistence type="predicted"/>
<protein>
    <submittedName>
        <fullName evidence="2">Uncharacterized protein</fullName>
    </submittedName>
</protein>
<keyword evidence="1" id="KW-0812">Transmembrane</keyword>
<dbReference type="EMBL" id="AMZH03006960">
    <property type="protein sequence ID" value="RRT62497.1"/>
    <property type="molecule type" value="Genomic_DNA"/>
</dbReference>